<dbReference type="SUPFAM" id="SSF57903">
    <property type="entry name" value="FYVE/PHD zinc finger"/>
    <property type="match status" value="1"/>
</dbReference>
<gene>
    <name evidence="7" type="primary">SET3_2</name>
    <name evidence="7" type="ORF">Daus18300_013629</name>
</gene>
<evidence type="ECO:0000313" key="8">
    <source>
        <dbReference type="Proteomes" id="UP001583177"/>
    </source>
</evidence>
<keyword evidence="3" id="KW-0862">Zinc</keyword>
<feature type="region of interest" description="Disordered" evidence="4">
    <location>
        <begin position="438"/>
        <end position="483"/>
    </location>
</feature>
<dbReference type="PANTHER" id="PTHR35391">
    <property type="entry name" value="C2H2-TYPE DOMAIN-CONTAINING PROTEIN-RELATED"/>
    <property type="match status" value="1"/>
</dbReference>
<dbReference type="Gene3D" id="3.30.40.10">
    <property type="entry name" value="Zinc/RING finger domain, C3HC4 (zinc finger)"/>
    <property type="match status" value="1"/>
</dbReference>
<reference evidence="7 8" key="1">
    <citation type="journal article" date="2024" name="IMA Fungus">
        <title>IMA Genome - F19 : A genome assembly and annotation guide to empower mycologists, including annotated draft genome sequences of Ceratocystis pirilliformis, Diaporthe australafricana, Fusarium ophioides, Paecilomyces lecythidis, and Sporothrix stenoceras.</title>
        <authorList>
            <person name="Aylward J."/>
            <person name="Wilson A.M."/>
            <person name="Visagie C.M."/>
            <person name="Spraker J."/>
            <person name="Barnes I."/>
            <person name="Buitendag C."/>
            <person name="Ceriani C."/>
            <person name="Del Mar Angel L."/>
            <person name="du Plessis D."/>
            <person name="Fuchs T."/>
            <person name="Gasser K."/>
            <person name="Kramer D."/>
            <person name="Li W."/>
            <person name="Munsamy K."/>
            <person name="Piso A."/>
            <person name="Price J.L."/>
            <person name="Sonnekus B."/>
            <person name="Thomas C."/>
            <person name="van der Nest A."/>
            <person name="van Dijk A."/>
            <person name="van Heerden A."/>
            <person name="van Vuuren N."/>
            <person name="Yilmaz N."/>
            <person name="Duong T.A."/>
            <person name="van der Merwe N.A."/>
            <person name="Wingfield M.J."/>
            <person name="Wingfield B.D."/>
        </authorList>
    </citation>
    <scope>NUCLEOTIDE SEQUENCE [LARGE SCALE GENOMIC DNA]</scope>
    <source>
        <strain evidence="7 8">CMW 18300</strain>
    </source>
</reference>
<name>A0ABR3VYA7_9PEZI</name>
<evidence type="ECO:0000256" key="2">
    <source>
        <dbReference type="ARBA" id="ARBA00022771"/>
    </source>
</evidence>
<feature type="region of interest" description="Disordered" evidence="4">
    <location>
        <begin position="131"/>
        <end position="155"/>
    </location>
</feature>
<feature type="domain" description="PHD-type" evidence="5">
    <location>
        <begin position="383"/>
        <end position="431"/>
    </location>
</feature>
<feature type="region of interest" description="Disordered" evidence="4">
    <location>
        <begin position="350"/>
        <end position="374"/>
    </location>
</feature>
<feature type="compositionally biased region" description="Polar residues" evidence="4">
    <location>
        <begin position="141"/>
        <end position="151"/>
    </location>
</feature>
<dbReference type="Pfam" id="PF26082">
    <property type="entry name" value="zf-C2H2_AcuF"/>
    <property type="match status" value="1"/>
</dbReference>
<sequence>MNKNEEDHVDVELAALFEAGSEDGSDSDSDSPIAYQDKELNDTLTQIGNIISCLLRLSVTISNPAPHDRFKSRVGAEMSLHFEPFDVQHARNKFPHIDDKLSERLGRALSQRRRYLRYREDHHSRLSHGLEDRIDDGASKGQATTVASSLPQGLKDDGAEANLKWLDDTRSEISATSYAPSDVDQSDLRVPPIPKEYTDGPFLCPFCFCIIAVETRLQWKKHVFRDLRPYICLAEKCVASKQDDFSRRKDWIYHMSREHWTTWVCPFGCNGEHGSPSRVRNHLKDYHATEIAGENFDTILDLSRKDDAKRAEGPCPLCHDVRTTSTRHYQTHVAHHLENLALFVLPQQDDNEDHDISDGTSSSPPDGDPGLRMTEEDEGAIKCICSYDHDDGASVFCEGCSTWQHIDCYYHPLEEAEKVKQEDFDHLCVDCNPRSLDSRQARERQTKRREFLQARQEREYGKQRDYTPFAETDKNQDGAGQSKDYSEQYFQNLEGHESVLGIEKDAEIIPSVSLAERGRLLETNSKANSPSSVSPTPKVSPKVRDPEEFATEDMHGPDTGAEANKERAKVAPSDVNESIEEFDEGRFNKSRTGGGSRGGGGVYGQRFLGNWYCCICKFTKRGGLYRNANGANSVTFRSHLRNTTLV</sequence>
<feature type="compositionally biased region" description="Basic and acidic residues" evidence="4">
    <location>
        <begin position="438"/>
        <end position="476"/>
    </location>
</feature>
<evidence type="ECO:0000259" key="6">
    <source>
        <dbReference type="Pfam" id="PF26082"/>
    </source>
</evidence>
<evidence type="ECO:0000259" key="5">
    <source>
        <dbReference type="Pfam" id="PF00628"/>
    </source>
</evidence>
<evidence type="ECO:0000256" key="4">
    <source>
        <dbReference type="SAM" id="MobiDB-lite"/>
    </source>
</evidence>
<dbReference type="InterPro" id="IPR011011">
    <property type="entry name" value="Znf_FYVE_PHD"/>
</dbReference>
<keyword evidence="1" id="KW-0479">Metal-binding</keyword>
<feature type="compositionally biased region" description="Low complexity" evidence="4">
    <location>
        <begin position="358"/>
        <end position="370"/>
    </location>
</feature>
<feature type="compositionally biased region" description="Basic and acidic residues" evidence="4">
    <location>
        <begin position="542"/>
        <end position="556"/>
    </location>
</feature>
<dbReference type="Proteomes" id="UP001583177">
    <property type="component" value="Unassembled WGS sequence"/>
</dbReference>
<dbReference type="EMBL" id="JAWRVE010000220">
    <property type="protein sequence ID" value="KAL1848347.1"/>
    <property type="molecule type" value="Genomic_DNA"/>
</dbReference>
<keyword evidence="2" id="KW-0863">Zinc-finger</keyword>
<feature type="region of interest" description="Disordered" evidence="4">
    <location>
        <begin position="522"/>
        <end position="574"/>
    </location>
</feature>
<feature type="compositionally biased region" description="Low complexity" evidence="4">
    <location>
        <begin position="529"/>
        <end position="540"/>
    </location>
</feature>
<organism evidence="7 8">
    <name type="scientific">Diaporthe australafricana</name>
    <dbReference type="NCBI Taxonomy" id="127596"/>
    <lineage>
        <taxon>Eukaryota</taxon>
        <taxon>Fungi</taxon>
        <taxon>Dikarya</taxon>
        <taxon>Ascomycota</taxon>
        <taxon>Pezizomycotina</taxon>
        <taxon>Sordariomycetes</taxon>
        <taxon>Sordariomycetidae</taxon>
        <taxon>Diaporthales</taxon>
        <taxon>Diaporthaceae</taxon>
        <taxon>Diaporthe</taxon>
    </lineage>
</organism>
<proteinExistence type="predicted"/>
<comment type="caution">
    <text evidence="7">The sequence shown here is derived from an EMBL/GenBank/DDBJ whole genome shotgun (WGS) entry which is preliminary data.</text>
</comment>
<protein>
    <submittedName>
        <fullName evidence="7">SET domain-containing protein 3</fullName>
    </submittedName>
</protein>
<dbReference type="InterPro" id="IPR058925">
    <property type="entry name" value="zf-C2H2_AcuF"/>
</dbReference>
<dbReference type="Pfam" id="PF00628">
    <property type="entry name" value="PHD"/>
    <property type="match status" value="1"/>
</dbReference>
<keyword evidence="8" id="KW-1185">Reference proteome</keyword>
<accession>A0ABR3VYA7</accession>
<dbReference type="PANTHER" id="PTHR35391:SF7">
    <property type="entry name" value="C2H2-TYPE DOMAIN-CONTAINING PROTEIN"/>
    <property type="match status" value="1"/>
</dbReference>
<dbReference type="InterPro" id="IPR019787">
    <property type="entry name" value="Znf_PHD-finger"/>
</dbReference>
<dbReference type="InterPro" id="IPR013083">
    <property type="entry name" value="Znf_RING/FYVE/PHD"/>
</dbReference>
<evidence type="ECO:0000256" key="1">
    <source>
        <dbReference type="ARBA" id="ARBA00022723"/>
    </source>
</evidence>
<evidence type="ECO:0000313" key="7">
    <source>
        <dbReference type="EMBL" id="KAL1848347.1"/>
    </source>
</evidence>
<evidence type="ECO:0000256" key="3">
    <source>
        <dbReference type="ARBA" id="ARBA00022833"/>
    </source>
</evidence>
<feature type="domain" description="Oxidoreductase acuF-like C2H2 type zinc-finger" evidence="6">
    <location>
        <begin position="199"/>
        <end position="227"/>
    </location>
</feature>